<protein>
    <submittedName>
        <fullName evidence="1">Uncharacterized protein</fullName>
    </submittedName>
</protein>
<keyword evidence="2" id="KW-1185">Reference proteome</keyword>
<gene>
    <name evidence="1" type="ORF">BST12_08755</name>
</gene>
<dbReference type="AlphaFoldDB" id="A0A1W9ZY58"/>
<reference evidence="1 2" key="1">
    <citation type="submission" date="2017-02" db="EMBL/GenBank/DDBJ databases">
        <title>The new phylogeny of genus Mycobacterium.</title>
        <authorList>
            <person name="Tortoli E."/>
            <person name="Trovato A."/>
            <person name="Cirillo D.M."/>
        </authorList>
    </citation>
    <scope>NUCLEOTIDE SEQUENCE [LARGE SCALE GENOMIC DNA]</scope>
    <source>
        <strain evidence="1 2">DSM 45057</strain>
    </source>
</reference>
<comment type="caution">
    <text evidence="1">The sequence shown here is derived from an EMBL/GenBank/DDBJ whole genome shotgun (WGS) entry which is preliminary data.</text>
</comment>
<dbReference type="Proteomes" id="UP000192284">
    <property type="component" value="Unassembled WGS sequence"/>
</dbReference>
<proteinExistence type="predicted"/>
<evidence type="ECO:0000313" key="2">
    <source>
        <dbReference type="Proteomes" id="UP000192284"/>
    </source>
</evidence>
<name>A0A1W9ZY58_MYCAN</name>
<dbReference type="EMBL" id="MVHE01000009">
    <property type="protein sequence ID" value="ORA22747.1"/>
    <property type="molecule type" value="Genomic_DNA"/>
</dbReference>
<organism evidence="1 2">
    <name type="scientific">Mycobacterium angelicum</name>
    <dbReference type="NCBI Taxonomy" id="470074"/>
    <lineage>
        <taxon>Bacteria</taxon>
        <taxon>Bacillati</taxon>
        <taxon>Actinomycetota</taxon>
        <taxon>Actinomycetes</taxon>
        <taxon>Mycobacteriales</taxon>
        <taxon>Mycobacteriaceae</taxon>
        <taxon>Mycobacterium</taxon>
    </lineage>
</organism>
<dbReference type="OrthoDB" id="4641661at2"/>
<accession>A0A1W9ZY58</accession>
<evidence type="ECO:0000313" key="1">
    <source>
        <dbReference type="EMBL" id="ORA22747.1"/>
    </source>
</evidence>
<sequence length="67" mass="7205">MANASGATVIVLQSHPLWIAAQKREEQLRDEMSRHPAFLGRQRALAMGADLAAGHRSLRACPGDTPA</sequence>